<evidence type="ECO:0000256" key="1">
    <source>
        <dbReference type="SAM" id="MobiDB-lite"/>
    </source>
</evidence>
<evidence type="ECO:0000313" key="3">
    <source>
        <dbReference type="Proteomes" id="UP001301871"/>
    </source>
</evidence>
<accession>A0AAX3ZWG3</accession>
<feature type="compositionally biased region" description="Pro residues" evidence="1">
    <location>
        <begin position="8"/>
        <end position="20"/>
    </location>
</feature>
<dbReference type="Proteomes" id="UP001301871">
    <property type="component" value="Segment"/>
</dbReference>
<evidence type="ECO:0000313" key="2">
    <source>
        <dbReference type="EMBL" id="WMM94901.1"/>
    </source>
</evidence>
<feature type="region of interest" description="Disordered" evidence="1">
    <location>
        <begin position="1"/>
        <end position="77"/>
    </location>
</feature>
<feature type="compositionally biased region" description="Basic and acidic residues" evidence="1">
    <location>
        <begin position="39"/>
        <end position="63"/>
    </location>
</feature>
<reference evidence="2 3" key="1">
    <citation type="submission" date="2023-08" db="EMBL/GenBank/DDBJ databases">
        <authorList>
            <person name="Du S."/>
            <person name="Wu Z."/>
            <person name="Wu Y."/>
            <person name="Yang M."/>
            <person name="Shao J."/>
            <person name="Liu H."/>
            <person name="Zhao Y."/>
            <person name="Zhang Z."/>
        </authorList>
    </citation>
    <scope>NUCLEOTIDE SEQUENCE [LARGE SCALE GENOMIC DNA]</scope>
</reference>
<proteinExistence type="predicted"/>
<gene>
    <name evidence="2" type="ORF">CRP804_gp23</name>
</gene>
<protein>
    <submittedName>
        <fullName evidence="2">Uncharacterized protein</fullName>
    </submittedName>
</protein>
<keyword evidence="3" id="KW-1185">Reference proteome</keyword>
<feature type="compositionally biased region" description="Gly residues" evidence="1">
    <location>
        <begin position="66"/>
        <end position="77"/>
    </location>
</feature>
<organism evidence="2 3">
    <name type="scientific">Roseobacter phage CRP-804</name>
    <dbReference type="NCBI Taxonomy" id="3072850"/>
    <lineage>
        <taxon>Viruses</taxon>
        <taxon>Duplodnaviria</taxon>
        <taxon>Heunggongvirae</taxon>
        <taxon>Uroviricota</taxon>
        <taxon>Caudoviricetes</taxon>
        <taxon>Autographivirales</taxon>
        <taxon>Autographivirales incertae sedis</taxon>
        <taxon>Triteiavirus</taxon>
        <taxon>Triteiavirus CRP804</taxon>
    </lineage>
</organism>
<sequence length="77" mass="8156">MCLSSSPKSPPPPPPPPAAPPVLEQEAPKLSQADEDNSTLDRRSQGLKSYKIERRNRMMDRSNRIGGIGGGSGTGAN</sequence>
<name>A0AAX3ZWG3_9CAUD</name>
<dbReference type="EMBL" id="OR420734">
    <property type="protein sequence ID" value="WMM94901.1"/>
    <property type="molecule type" value="Genomic_DNA"/>
</dbReference>